<sequence length="702" mass="75002">MESLEEEAAVHDRDNTRATGPHSSPARADRPTPDTALQRLLALHGTAGNAAVVQLLRQAGHAPAGQEQHRHGAGCGHGQPAQVQRSAVHDVLRSGGQPLDAATRTDMEARLGADFSDVRIHTDSAAKASAAEVGARAYTSGSHVVIGEGGADRHTLAHELTHVIQQRQGPVAGTDNGSGLKVSDPSDRFEREAEANATRAMSGAAPVQRTAREPATGSGTGHDTQEPQIQRKSVFTSVSPREQDAQSPIKTLSKAFKPYFTAAGLQEEYEFPGLNLKKPGDYPDTYARAGSVTAEIDPASARKADGSNRNNNVISPYGHFGVMERGLFDRPSRAQAYDGGHLIEHTLMEGQDADVHGNLAPQESKHFNQGLMRGWESFPEHLMHGGHPFTYKVDVDYSDHTYVRTGQQIVDAGVITKLHFNAMPQANQVALAAERVTFRRWVPTQWKGKVEGMPDAQTGLPQNLPLTTLTNGAHLRNLAPTHADAQGMVMDPTNTPGAPHTTVPGRPNALVRQYSGTLGGHIETAALVPNNPGLITVGGQPSVTAHMYQPEPQDLRDQQQATTQPSGQPAPTPLAAAIPTQVAILKRDLSITDLTNSLAGLSTTKVNRGRGSGGPVRVKNPATIDAEAKKQSPEYAHLRKTSYLPSQAAGVLFTKAVIAAVESNAGRPLNRTQLQTVIAGSRINKSEGRDLALFTFDQRTKD</sequence>
<reference evidence="3 4" key="1">
    <citation type="submission" date="2020-08" db="EMBL/GenBank/DDBJ databases">
        <title>Genomic Encyclopedia of Type Strains, Phase III (KMG-III): the genomes of soil and plant-associated and newly described type strains.</title>
        <authorList>
            <person name="Whitman W."/>
        </authorList>
    </citation>
    <scope>NUCLEOTIDE SEQUENCE [LARGE SCALE GENOMIC DNA]</scope>
    <source>
        <strain evidence="3 4">SFB5A</strain>
    </source>
</reference>
<feature type="compositionally biased region" description="Basic and acidic residues" evidence="1">
    <location>
        <begin position="184"/>
        <end position="194"/>
    </location>
</feature>
<evidence type="ECO:0000259" key="2">
    <source>
        <dbReference type="Pfam" id="PF13699"/>
    </source>
</evidence>
<proteinExistence type="predicted"/>
<feature type="region of interest" description="Disordered" evidence="1">
    <location>
        <begin position="60"/>
        <end position="99"/>
    </location>
</feature>
<feature type="compositionally biased region" description="Polar residues" evidence="1">
    <location>
        <begin position="226"/>
        <end position="247"/>
    </location>
</feature>
<dbReference type="Proteomes" id="UP000582643">
    <property type="component" value="Unassembled WGS sequence"/>
</dbReference>
<dbReference type="EMBL" id="JACHJY010000017">
    <property type="protein sequence ID" value="MBB4987164.1"/>
    <property type="molecule type" value="Genomic_DNA"/>
</dbReference>
<evidence type="ECO:0000256" key="1">
    <source>
        <dbReference type="SAM" id="MobiDB-lite"/>
    </source>
</evidence>
<gene>
    <name evidence="3" type="ORF">GGE06_008136</name>
</gene>
<dbReference type="AlphaFoldDB" id="A0A7W7U917"/>
<evidence type="ECO:0000313" key="3">
    <source>
        <dbReference type="EMBL" id="MBB4987164.1"/>
    </source>
</evidence>
<feature type="compositionally biased region" description="Polar residues" evidence="1">
    <location>
        <begin position="558"/>
        <end position="567"/>
    </location>
</feature>
<feature type="region of interest" description="Disordered" evidence="1">
    <location>
        <begin position="554"/>
        <end position="573"/>
    </location>
</feature>
<keyword evidence="4" id="KW-1185">Reference proteome</keyword>
<dbReference type="Pfam" id="PF13699">
    <property type="entry name" value="eCIS_core"/>
    <property type="match status" value="1"/>
</dbReference>
<feature type="region of interest" description="Disordered" evidence="1">
    <location>
        <begin position="1"/>
        <end position="32"/>
    </location>
</feature>
<organism evidence="3 4">
    <name type="scientific">Streptomyces nymphaeiformis</name>
    <dbReference type="NCBI Taxonomy" id="2663842"/>
    <lineage>
        <taxon>Bacteria</taxon>
        <taxon>Bacillati</taxon>
        <taxon>Actinomycetota</taxon>
        <taxon>Actinomycetes</taxon>
        <taxon>Kitasatosporales</taxon>
        <taxon>Streptomycetaceae</taxon>
        <taxon>Streptomyces</taxon>
    </lineage>
</organism>
<protein>
    <recommendedName>
        <fullName evidence="2">eCIS core domain-containing protein</fullName>
    </recommendedName>
</protein>
<feature type="region of interest" description="Disordered" evidence="1">
    <location>
        <begin position="169"/>
        <end position="247"/>
    </location>
</feature>
<feature type="domain" description="eCIS core" evidence="2">
    <location>
        <begin position="98"/>
        <end position="169"/>
    </location>
</feature>
<comment type="caution">
    <text evidence="3">The sequence shown here is derived from an EMBL/GenBank/DDBJ whole genome shotgun (WGS) entry which is preliminary data.</text>
</comment>
<dbReference type="InterPro" id="IPR025295">
    <property type="entry name" value="eCIS_core_dom"/>
</dbReference>
<name>A0A7W7U917_9ACTN</name>
<accession>A0A7W7U917</accession>
<evidence type="ECO:0000313" key="4">
    <source>
        <dbReference type="Proteomes" id="UP000582643"/>
    </source>
</evidence>